<dbReference type="InterPro" id="IPR013096">
    <property type="entry name" value="Cupin_2"/>
</dbReference>
<dbReference type="RefSeq" id="WP_195817054.1">
    <property type="nucleotide sequence ID" value="NZ_JADOBH010000002.1"/>
</dbReference>
<evidence type="ECO:0000313" key="5">
    <source>
        <dbReference type="EMBL" id="MBF7955571.1"/>
    </source>
</evidence>
<keyword evidence="2" id="KW-0238">DNA-binding</keyword>
<dbReference type="InterPro" id="IPR009057">
    <property type="entry name" value="Homeodomain-like_sf"/>
</dbReference>
<dbReference type="InterPro" id="IPR011051">
    <property type="entry name" value="RmlC_Cupin_sf"/>
</dbReference>
<sequence length="289" mass="34006">MKILKVRDFFLSERHAFSLFDMNRQSLEDVHRHEFDELVIVRHGSGFHIINDQVEFIHKGDFFIVSANDVHCYESTNKLSITNILLHKARPFHFIHHISQLTAGIHQHTSPLKKRRAGLTNEELDKITELTEKMNALCDAVYDDSYFATVESYLLSMIVMMFQCARRRECRTSHADSGKRHLLNYLRENYTCNINWDYLCEESGVAKRTMFRFIKEITGFTPEKFQQRYRLLKTQELLRTSDLTIGKIARLCGFSTTSRLTEAYKKQFNRTPSQERMRVSNSVIETVHQ</sequence>
<evidence type="ECO:0000256" key="1">
    <source>
        <dbReference type="ARBA" id="ARBA00023015"/>
    </source>
</evidence>
<name>A0ABS0DNV0_9GAMM</name>
<dbReference type="SMART" id="SM00342">
    <property type="entry name" value="HTH_ARAC"/>
    <property type="match status" value="1"/>
</dbReference>
<dbReference type="InterPro" id="IPR018060">
    <property type="entry name" value="HTH_AraC"/>
</dbReference>
<dbReference type="PANTHER" id="PTHR46796:SF13">
    <property type="entry name" value="HTH-TYPE TRANSCRIPTIONAL ACTIVATOR RHAS"/>
    <property type="match status" value="1"/>
</dbReference>
<evidence type="ECO:0000256" key="2">
    <source>
        <dbReference type="ARBA" id="ARBA00023125"/>
    </source>
</evidence>
<dbReference type="EMBL" id="JADOBH010000002">
    <property type="protein sequence ID" value="MBF7955571.1"/>
    <property type="molecule type" value="Genomic_DNA"/>
</dbReference>
<feature type="domain" description="HTH araC/xylS-type" evidence="4">
    <location>
        <begin position="180"/>
        <end position="278"/>
    </location>
</feature>
<dbReference type="InterPro" id="IPR014710">
    <property type="entry name" value="RmlC-like_jellyroll"/>
</dbReference>
<dbReference type="PROSITE" id="PS00041">
    <property type="entry name" value="HTH_ARAC_FAMILY_1"/>
    <property type="match status" value="1"/>
</dbReference>
<comment type="caution">
    <text evidence="5">The sequence shown here is derived from an EMBL/GenBank/DDBJ whole genome shotgun (WGS) entry which is preliminary data.</text>
</comment>
<keyword evidence="3" id="KW-0804">Transcription</keyword>
<dbReference type="PROSITE" id="PS01124">
    <property type="entry name" value="HTH_ARAC_FAMILY_2"/>
    <property type="match status" value="1"/>
</dbReference>
<protein>
    <submittedName>
        <fullName evidence="5">Helix-turn-helix domain-containing protein</fullName>
    </submittedName>
</protein>
<dbReference type="Pfam" id="PF12833">
    <property type="entry name" value="HTH_18"/>
    <property type="match status" value="1"/>
</dbReference>
<evidence type="ECO:0000259" key="4">
    <source>
        <dbReference type="PROSITE" id="PS01124"/>
    </source>
</evidence>
<dbReference type="Gene3D" id="1.10.10.60">
    <property type="entry name" value="Homeodomain-like"/>
    <property type="match status" value="1"/>
</dbReference>
<reference evidence="5 6" key="1">
    <citation type="submission" date="2020-11" db="EMBL/GenBank/DDBJ databases">
        <title>Taxonomic investigation of Rahnella spp.</title>
        <authorList>
            <person name="Lee S.D."/>
        </authorList>
    </citation>
    <scope>NUCLEOTIDE SEQUENCE [LARGE SCALE GENOMIC DNA]</scope>
    <source>
        <strain evidence="5 6">SAP-10</strain>
    </source>
</reference>
<evidence type="ECO:0000256" key="3">
    <source>
        <dbReference type="ARBA" id="ARBA00023163"/>
    </source>
</evidence>
<keyword evidence="1" id="KW-0805">Transcription regulation</keyword>
<dbReference type="InterPro" id="IPR050204">
    <property type="entry name" value="AraC_XylS_family_regulators"/>
</dbReference>
<dbReference type="Proteomes" id="UP000600307">
    <property type="component" value="Unassembled WGS sequence"/>
</dbReference>
<accession>A0ABS0DNV0</accession>
<dbReference type="SUPFAM" id="SSF46689">
    <property type="entry name" value="Homeodomain-like"/>
    <property type="match status" value="1"/>
</dbReference>
<keyword evidence="6" id="KW-1185">Reference proteome</keyword>
<dbReference type="PANTHER" id="PTHR46796">
    <property type="entry name" value="HTH-TYPE TRANSCRIPTIONAL ACTIVATOR RHAS-RELATED"/>
    <property type="match status" value="1"/>
</dbReference>
<dbReference type="Gene3D" id="2.60.120.10">
    <property type="entry name" value="Jelly Rolls"/>
    <property type="match status" value="1"/>
</dbReference>
<dbReference type="SUPFAM" id="SSF51182">
    <property type="entry name" value="RmlC-like cupins"/>
    <property type="match status" value="1"/>
</dbReference>
<organism evidence="5 6">
    <name type="scientific">Rahnella victoriana</name>
    <dbReference type="NCBI Taxonomy" id="1510570"/>
    <lineage>
        <taxon>Bacteria</taxon>
        <taxon>Pseudomonadati</taxon>
        <taxon>Pseudomonadota</taxon>
        <taxon>Gammaproteobacteria</taxon>
        <taxon>Enterobacterales</taxon>
        <taxon>Yersiniaceae</taxon>
        <taxon>Rahnella</taxon>
    </lineage>
</organism>
<proteinExistence type="predicted"/>
<gene>
    <name evidence="5" type="ORF">IV431_08425</name>
</gene>
<dbReference type="InterPro" id="IPR018062">
    <property type="entry name" value="HTH_AraC-typ_CS"/>
</dbReference>
<evidence type="ECO:0000313" key="6">
    <source>
        <dbReference type="Proteomes" id="UP000600307"/>
    </source>
</evidence>
<dbReference type="Pfam" id="PF07883">
    <property type="entry name" value="Cupin_2"/>
    <property type="match status" value="1"/>
</dbReference>